<accession>A0A2S1LJR2</accession>
<reference evidence="2 3" key="1">
    <citation type="submission" date="2017-04" db="EMBL/GenBank/DDBJ databases">
        <title>Complete genome sequence of Flavobacterium kingsejong AJ004.</title>
        <authorList>
            <person name="Lee P.C."/>
        </authorList>
    </citation>
    <scope>NUCLEOTIDE SEQUENCE [LARGE SCALE GENOMIC DNA]</scope>
    <source>
        <strain evidence="2 3">AJ004</strain>
    </source>
</reference>
<dbReference type="Proteomes" id="UP000244677">
    <property type="component" value="Chromosome"/>
</dbReference>
<organism evidence="2 3">
    <name type="scientific">Flavobacterium kingsejongi</name>
    <dbReference type="NCBI Taxonomy" id="1678728"/>
    <lineage>
        <taxon>Bacteria</taxon>
        <taxon>Pseudomonadati</taxon>
        <taxon>Bacteroidota</taxon>
        <taxon>Flavobacteriia</taxon>
        <taxon>Flavobacteriales</taxon>
        <taxon>Flavobacteriaceae</taxon>
        <taxon>Flavobacterium</taxon>
    </lineage>
</organism>
<dbReference type="OrthoDB" id="1247025at2"/>
<gene>
    <name evidence="2" type="ORF">FK004_01230</name>
</gene>
<dbReference type="KEGG" id="fki:FK004_01230"/>
<dbReference type="AlphaFoldDB" id="A0A2S1LJR2"/>
<sequence>MKMEQNNIEQQFREKLGQRTLAPSENAWDRLDAMLSVAEGKKPKRNFKWLYIAAGLLGFLFLGTVFLTMNDNTTIEKTVVVKDSPIEKAAQPEEKSTVAPEAAIILQKNEKAVAAIVRKPLQKPEIQKENNAAKEEHAGLGDITDKPQDVKGKYISADELLAAVMTTGQPSVKSPKVTVKVDPAKMLSEVEGELDETFREKVIHSVGKNFNTVKTAVVNRNYN</sequence>
<name>A0A2S1LJR2_9FLAO</name>
<keyword evidence="1" id="KW-0812">Transmembrane</keyword>
<keyword evidence="3" id="KW-1185">Reference proteome</keyword>
<dbReference type="EMBL" id="CP020919">
    <property type="protein sequence ID" value="AWG23939.1"/>
    <property type="molecule type" value="Genomic_DNA"/>
</dbReference>
<evidence type="ECO:0000313" key="2">
    <source>
        <dbReference type="EMBL" id="AWG23939.1"/>
    </source>
</evidence>
<evidence type="ECO:0000256" key="1">
    <source>
        <dbReference type="SAM" id="Phobius"/>
    </source>
</evidence>
<protein>
    <submittedName>
        <fullName evidence="2">Uncharacterized protein</fullName>
    </submittedName>
</protein>
<proteinExistence type="predicted"/>
<feature type="transmembrane region" description="Helical" evidence="1">
    <location>
        <begin position="49"/>
        <end position="69"/>
    </location>
</feature>
<keyword evidence="1" id="KW-1133">Transmembrane helix</keyword>
<keyword evidence="1" id="KW-0472">Membrane</keyword>
<evidence type="ECO:0000313" key="3">
    <source>
        <dbReference type="Proteomes" id="UP000244677"/>
    </source>
</evidence>